<name>A0A5M9JT43_MONFR</name>
<keyword evidence="3" id="KW-1185">Reference proteome</keyword>
<reference evidence="2 3" key="1">
    <citation type="submission" date="2019-06" db="EMBL/GenBank/DDBJ databases">
        <title>Genome Sequence of the Brown Rot Fungal Pathogen Monilinia fructicola.</title>
        <authorList>
            <person name="De Miccolis Angelini R.M."/>
            <person name="Landi L."/>
            <person name="Abate D."/>
            <person name="Pollastro S."/>
            <person name="Romanazzi G."/>
            <person name="Faretra F."/>
        </authorList>
    </citation>
    <scope>NUCLEOTIDE SEQUENCE [LARGE SCALE GENOMIC DNA]</scope>
    <source>
        <strain evidence="2 3">Mfrc123</strain>
    </source>
</reference>
<dbReference type="Proteomes" id="UP000322873">
    <property type="component" value="Unassembled WGS sequence"/>
</dbReference>
<evidence type="ECO:0000313" key="2">
    <source>
        <dbReference type="EMBL" id="KAA8572678.1"/>
    </source>
</evidence>
<dbReference type="AlphaFoldDB" id="A0A5M9JT43"/>
<evidence type="ECO:0000256" key="1">
    <source>
        <dbReference type="SAM" id="MobiDB-lite"/>
    </source>
</evidence>
<gene>
    <name evidence="2" type="ORF">EYC84_003272</name>
</gene>
<comment type="caution">
    <text evidence="2">The sequence shown here is derived from an EMBL/GenBank/DDBJ whole genome shotgun (WGS) entry which is preliminary data.</text>
</comment>
<feature type="region of interest" description="Disordered" evidence="1">
    <location>
        <begin position="63"/>
        <end position="126"/>
    </location>
</feature>
<sequence>MALRLVEMLPSQARKKKVIIRVSHPKSIYNKRVRQVPSVISSYSTSFLRHHNLFRTLARAQTITNDPASSGMRRMNKNDETTDPAPTKPNQTTSRCPKETPPWLPKPSPKKLERYHEIQHPVNVHV</sequence>
<accession>A0A5M9JT43</accession>
<evidence type="ECO:0000313" key="3">
    <source>
        <dbReference type="Proteomes" id="UP000322873"/>
    </source>
</evidence>
<feature type="compositionally biased region" description="Basic and acidic residues" evidence="1">
    <location>
        <begin position="110"/>
        <end position="119"/>
    </location>
</feature>
<proteinExistence type="predicted"/>
<protein>
    <submittedName>
        <fullName evidence="2">Uncharacterized protein</fullName>
    </submittedName>
</protein>
<dbReference type="EMBL" id="VICG01000004">
    <property type="protein sequence ID" value="KAA8572678.1"/>
    <property type="molecule type" value="Genomic_DNA"/>
</dbReference>
<organism evidence="2 3">
    <name type="scientific">Monilinia fructicola</name>
    <name type="common">Brown rot fungus</name>
    <name type="synonym">Ciboria fructicola</name>
    <dbReference type="NCBI Taxonomy" id="38448"/>
    <lineage>
        <taxon>Eukaryota</taxon>
        <taxon>Fungi</taxon>
        <taxon>Dikarya</taxon>
        <taxon>Ascomycota</taxon>
        <taxon>Pezizomycotina</taxon>
        <taxon>Leotiomycetes</taxon>
        <taxon>Helotiales</taxon>
        <taxon>Sclerotiniaceae</taxon>
        <taxon>Monilinia</taxon>
    </lineage>
</organism>